<sequence>MTKPHPNSNSPLKTKTELRNDFHETVTKQKIMNVLKEADINEDGHFNEEELKHALKNLGAFFPAWRAKRAFQKFDANNDGQISDVPDRKDFHESVMMQKIMISLKEADTNKDGRYNKDELKHAVKDLGAFFPAWRVRRAFNKVDVNHDGQISGREIDSLLEYLCSHGYGK</sequence>
<dbReference type="AlphaFoldDB" id="A0AAQ3RF59"/>
<dbReference type="InterPro" id="IPR011992">
    <property type="entry name" value="EF-hand-dom_pair"/>
</dbReference>
<keyword evidence="1" id="KW-0677">Repeat</keyword>
<protein>
    <recommendedName>
        <fullName evidence="3">EF-hand domain-containing protein</fullName>
    </recommendedName>
</protein>
<feature type="domain" description="EF-hand" evidence="3">
    <location>
        <begin position="135"/>
        <end position="166"/>
    </location>
</feature>
<evidence type="ECO:0000259" key="3">
    <source>
        <dbReference type="PROSITE" id="PS50222"/>
    </source>
</evidence>
<evidence type="ECO:0000256" key="2">
    <source>
        <dbReference type="ARBA" id="ARBA00022837"/>
    </source>
</evidence>
<dbReference type="PROSITE" id="PS00018">
    <property type="entry name" value="EF_HAND_1"/>
    <property type="match status" value="1"/>
</dbReference>
<dbReference type="PANTHER" id="PTHR23050">
    <property type="entry name" value="CALCIUM BINDING PROTEIN"/>
    <property type="match status" value="1"/>
</dbReference>
<proteinExistence type="predicted"/>
<dbReference type="Gene3D" id="1.10.238.10">
    <property type="entry name" value="EF-hand"/>
    <property type="match status" value="2"/>
</dbReference>
<feature type="domain" description="EF-hand" evidence="3">
    <location>
        <begin position="95"/>
        <end position="130"/>
    </location>
</feature>
<gene>
    <name evidence="4" type="ORF">V8G54_035976</name>
</gene>
<dbReference type="Pfam" id="PF13202">
    <property type="entry name" value="EF-hand_5"/>
    <property type="match status" value="3"/>
</dbReference>
<evidence type="ECO:0000256" key="1">
    <source>
        <dbReference type="ARBA" id="ARBA00022737"/>
    </source>
</evidence>
<organism evidence="4 5">
    <name type="scientific">Vigna mungo</name>
    <name type="common">Black gram</name>
    <name type="synonym">Phaseolus mungo</name>
    <dbReference type="NCBI Taxonomy" id="3915"/>
    <lineage>
        <taxon>Eukaryota</taxon>
        <taxon>Viridiplantae</taxon>
        <taxon>Streptophyta</taxon>
        <taxon>Embryophyta</taxon>
        <taxon>Tracheophyta</taxon>
        <taxon>Spermatophyta</taxon>
        <taxon>Magnoliopsida</taxon>
        <taxon>eudicotyledons</taxon>
        <taxon>Gunneridae</taxon>
        <taxon>Pentapetalae</taxon>
        <taxon>rosids</taxon>
        <taxon>fabids</taxon>
        <taxon>Fabales</taxon>
        <taxon>Fabaceae</taxon>
        <taxon>Papilionoideae</taxon>
        <taxon>50 kb inversion clade</taxon>
        <taxon>NPAAA clade</taxon>
        <taxon>indigoferoid/millettioid clade</taxon>
        <taxon>Phaseoleae</taxon>
        <taxon>Vigna</taxon>
    </lineage>
</organism>
<keyword evidence="2" id="KW-0106">Calcium</keyword>
<dbReference type="InterPro" id="IPR002048">
    <property type="entry name" value="EF_hand_dom"/>
</dbReference>
<keyword evidence="5" id="KW-1185">Reference proteome</keyword>
<reference evidence="4 5" key="1">
    <citation type="journal article" date="2023" name="Life. Sci Alliance">
        <title>Evolutionary insights into 3D genome organization and epigenetic landscape of Vigna mungo.</title>
        <authorList>
            <person name="Junaid A."/>
            <person name="Singh B."/>
            <person name="Bhatia S."/>
        </authorList>
    </citation>
    <scope>NUCLEOTIDE SEQUENCE [LARGE SCALE GENOMIC DNA]</scope>
    <source>
        <strain evidence="4">Urdbean</strain>
    </source>
</reference>
<dbReference type="InterPro" id="IPR050145">
    <property type="entry name" value="Centrin_CML-like"/>
</dbReference>
<dbReference type="EMBL" id="CP144690">
    <property type="protein sequence ID" value="WVY90462.1"/>
    <property type="molecule type" value="Genomic_DNA"/>
</dbReference>
<evidence type="ECO:0000313" key="4">
    <source>
        <dbReference type="EMBL" id="WVY90462.1"/>
    </source>
</evidence>
<dbReference type="SMART" id="SM00054">
    <property type="entry name" value="EFh"/>
    <property type="match status" value="4"/>
</dbReference>
<dbReference type="PROSITE" id="PS50222">
    <property type="entry name" value="EF_HAND_2"/>
    <property type="match status" value="3"/>
</dbReference>
<accession>A0AAQ3RF59</accession>
<evidence type="ECO:0000313" key="5">
    <source>
        <dbReference type="Proteomes" id="UP001374535"/>
    </source>
</evidence>
<dbReference type="GO" id="GO:0005509">
    <property type="term" value="F:calcium ion binding"/>
    <property type="evidence" value="ECO:0007669"/>
    <property type="project" value="InterPro"/>
</dbReference>
<feature type="domain" description="EF-hand" evidence="3">
    <location>
        <begin position="26"/>
        <end position="61"/>
    </location>
</feature>
<dbReference type="InterPro" id="IPR018247">
    <property type="entry name" value="EF_Hand_1_Ca_BS"/>
</dbReference>
<dbReference type="Proteomes" id="UP001374535">
    <property type="component" value="Chromosome 11"/>
</dbReference>
<name>A0AAQ3RF59_VIGMU</name>
<dbReference type="SUPFAM" id="SSF47473">
    <property type="entry name" value="EF-hand"/>
    <property type="match status" value="1"/>
</dbReference>